<accession>A0ABW2TBA0</accession>
<name>A0ABW2TBA0_9ACTN</name>
<keyword evidence="2" id="KW-0472">Membrane</keyword>
<proteinExistence type="predicted"/>
<comment type="caution">
    <text evidence="3">The sequence shown here is derived from an EMBL/GenBank/DDBJ whole genome shotgun (WGS) entry which is preliminary data.</text>
</comment>
<dbReference type="RefSeq" id="WP_156056290.1">
    <property type="nucleotide sequence ID" value="NZ_BAAAGK010000024.1"/>
</dbReference>
<dbReference type="Proteomes" id="UP001596514">
    <property type="component" value="Unassembled WGS sequence"/>
</dbReference>
<evidence type="ECO:0000256" key="1">
    <source>
        <dbReference type="SAM" id="MobiDB-lite"/>
    </source>
</evidence>
<keyword evidence="2" id="KW-1133">Transmembrane helix</keyword>
<feature type="transmembrane region" description="Helical" evidence="2">
    <location>
        <begin position="12"/>
        <end position="39"/>
    </location>
</feature>
<gene>
    <name evidence="3" type="ORF">ACFQVD_37170</name>
</gene>
<dbReference type="EMBL" id="JBHTEE010000001">
    <property type="protein sequence ID" value="MFC7605749.1"/>
    <property type="molecule type" value="Genomic_DNA"/>
</dbReference>
<feature type="compositionally biased region" description="Low complexity" evidence="1">
    <location>
        <begin position="47"/>
        <end position="56"/>
    </location>
</feature>
<evidence type="ECO:0000256" key="2">
    <source>
        <dbReference type="SAM" id="Phobius"/>
    </source>
</evidence>
<evidence type="ECO:0008006" key="5">
    <source>
        <dbReference type="Google" id="ProtNLM"/>
    </source>
</evidence>
<keyword evidence="4" id="KW-1185">Reference proteome</keyword>
<sequence length="82" mass="8293">MNDIELIDIFRFLVDVAVSMVISTPLGWIWLAAGAFWFLRLLWNSLGGSSSSSGSSSHHDGAGGDFGGGGGGFGGDGGDGGD</sequence>
<evidence type="ECO:0000313" key="4">
    <source>
        <dbReference type="Proteomes" id="UP001596514"/>
    </source>
</evidence>
<keyword evidence="2" id="KW-0812">Transmembrane</keyword>
<organism evidence="3 4">
    <name type="scientific">Streptosporangium amethystogenes subsp. fukuiense</name>
    <dbReference type="NCBI Taxonomy" id="698418"/>
    <lineage>
        <taxon>Bacteria</taxon>
        <taxon>Bacillati</taxon>
        <taxon>Actinomycetota</taxon>
        <taxon>Actinomycetes</taxon>
        <taxon>Streptosporangiales</taxon>
        <taxon>Streptosporangiaceae</taxon>
        <taxon>Streptosporangium</taxon>
    </lineage>
</organism>
<reference evidence="4" key="1">
    <citation type="journal article" date="2019" name="Int. J. Syst. Evol. Microbiol.">
        <title>The Global Catalogue of Microorganisms (GCM) 10K type strain sequencing project: providing services to taxonomists for standard genome sequencing and annotation.</title>
        <authorList>
            <consortium name="The Broad Institute Genomics Platform"/>
            <consortium name="The Broad Institute Genome Sequencing Center for Infectious Disease"/>
            <person name="Wu L."/>
            <person name="Ma J."/>
        </authorList>
    </citation>
    <scope>NUCLEOTIDE SEQUENCE [LARGE SCALE GENOMIC DNA]</scope>
    <source>
        <strain evidence="4">JCM 10083</strain>
    </source>
</reference>
<evidence type="ECO:0000313" key="3">
    <source>
        <dbReference type="EMBL" id="MFC7605749.1"/>
    </source>
</evidence>
<feature type="region of interest" description="Disordered" evidence="1">
    <location>
        <begin position="47"/>
        <end position="82"/>
    </location>
</feature>
<protein>
    <recommendedName>
        <fullName evidence="5">Glycine-rich protein</fullName>
    </recommendedName>
</protein>
<feature type="compositionally biased region" description="Gly residues" evidence="1">
    <location>
        <begin position="63"/>
        <end position="82"/>
    </location>
</feature>